<comment type="caution">
    <text evidence="2">The sequence shown here is derived from an EMBL/GenBank/DDBJ whole genome shotgun (WGS) entry which is preliminary data.</text>
</comment>
<evidence type="ECO:0000313" key="2">
    <source>
        <dbReference type="EMBL" id="KAK7062519.1"/>
    </source>
</evidence>
<evidence type="ECO:0000259" key="1">
    <source>
        <dbReference type="Pfam" id="PF00501"/>
    </source>
</evidence>
<organism evidence="2 3">
    <name type="scientific">Paramarasmius palmivorus</name>
    <dbReference type="NCBI Taxonomy" id="297713"/>
    <lineage>
        <taxon>Eukaryota</taxon>
        <taxon>Fungi</taxon>
        <taxon>Dikarya</taxon>
        <taxon>Basidiomycota</taxon>
        <taxon>Agaricomycotina</taxon>
        <taxon>Agaricomycetes</taxon>
        <taxon>Agaricomycetidae</taxon>
        <taxon>Agaricales</taxon>
        <taxon>Marasmiineae</taxon>
        <taxon>Marasmiaceae</taxon>
        <taxon>Paramarasmius</taxon>
    </lineage>
</organism>
<keyword evidence="3" id="KW-1185">Reference proteome</keyword>
<gene>
    <name evidence="2" type="ORF">VNI00_000007</name>
</gene>
<dbReference type="SUPFAM" id="SSF56801">
    <property type="entry name" value="Acetyl-CoA synthetase-like"/>
    <property type="match status" value="1"/>
</dbReference>
<dbReference type="EMBL" id="JAYKXP010000001">
    <property type="protein sequence ID" value="KAK7062519.1"/>
    <property type="molecule type" value="Genomic_DNA"/>
</dbReference>
<dbReference type="PANTHER" id="PTHR24096">
    <property type="entry name" value="LONG-CHAIN-FATTY-ACID--COA LIGASE"/>
    <property type="match status" value="1"/>
</dbReference>
<dbReference type="Proteomes" id="UP001383192">
    <property type="component" value="Unassembled WGS sequence"/>
</dbReference>
<dbReference type="GO" id="GO:0016405">
    <property type="term" value="F:CoA-ligase activity"/>
    <property type="evidence" value="ECO:0007669"/>
    <property type="project" value="TreeGrafter"/>
</dbReference>
<dbReference type="PANTHER" id="PTHR24096:SF422">
    <property type="entry name" value="BCDNA.GH02901"/>
    <property type="match status" value="1"/>
</dbReference>
<proteinExistence type="predicted"/>
<dbReference type="AlphaFoldDB" id="A0AAW0EFE3"/>
<dbReference type="InterPro" id="IPR020845">
    <property type="entry name" value="AMP-binding_CS"/>
</dbReference>
<dbReference type="Gene3D" id="3.40.50.980">
    <property type="match status" value="2"/>
</dbReference>
<dbReference type="InterPro" id="IPR000873">
    <property type="entry name" value="AMP-dep_synth/lig_dom"/>
</dbReference>
<dbReference type="PROSITE" id="PS00455">
    <property type="entry name" value="AMP_BINDING"/>
    <property type="match status" value="1"/>
</dbReference>
<name>A0AAW0EFE3_9AGAR</name>
<dbReference type="Pfam" id="PF00501">
    <property type="entry name" value="AMP-binding"/>
    <property type="match status" value="1"/>
</dbReference>
<evidence type="ECO:0000313" key="3">
    <source>
        <dbReference type="Proteomes" id="UP001383192"/>
    </source>
</evidence>
<feature type="domain" description="AMP-dependent synthetase/ligase" evidence="1">
    <location>
        <begin position="2"/>
        <end position="208"/>
    </location>
</feature>
<reference evidence="2 3" key="1">
    <citation type="submission" date="2024-01" db="EMBL/GenBank/DDBJ databases">
        <title>A draft genome for a cacao thread blight-causing isolate of Paramarasmius palmivorus.</title>
        <authorList>
            <person name="Baruah I.K."/>
            <person name="Bukari Y."/>
            <person name="Amoako-Attah I."/>
            <person name="Meinhardt L.W."/>
            <person name="Bailey B.A."/>
            <person name="Cohen S.P."/>
        </authorList>
    </citation>
    <scope>NUCLEOTIDE SEQUENCE [LARGE SCALE GENOMIC DNA]</scope>
    <source>
        <strain evidence="2 3">GH-12</strain>
    </source>
</reference>
<accession>A0AAW0EFE3</accession>
<protein>
    <recommendedName>
        <fullName evidence="1">AMP-dependent synthetase/ligase domain-containing protein</fullName>
    </recommendedName>
</protein>
<sequence>MDYPIVTWGTLKIGGIISGANPEFTSDELAYQLRSSKATLIVTSSEVLSVAITAAKQVGISTERVVVFEASNAQGHQTIEDLVQIGLRNPDVFAEPKIDPKTKLAFLSYSSGTTGKPKAVAIRHISLIVNTIQLAVHWKVGENYTTWDQQRYRPGDVTILVLPLFHAYGMMNNLHFMLYSGIPVVVVAKYDFARMLKSIMQYRVQHLMSETEGLPSSR</sequence>